<dbReference type="GO" id="GO:0005739">
    <property type="term" value="C:mitochondrion"/>
    <property type="evidence" value="ECO:0007669"/>
    <property type="project" value="TreeGrafter"/>
</dbReference>
<dbReference type="PANTHER" id="PTHR13232:SF10">
    <property type="entry name" value="NAD(P)H-HYDRATE EPIMERASE"/>
    <property type="match status" value="1"/>
</dbReference>
<keyword evidence="9" id="KW-0413">Isomerase</keyword>
<dbReference type="OrthoDB" id="10064708at2759"/>
<keyword evidence="7" id="KW-0630">Potassium</keyword>
<organism evidence="11">
    <name type="scientific">Blastocystis hominis</name>
    <dbReference type="NCBI Taxonomy" id="12968"/>
    <lineage>
        <taxon>Eukaryota</taxon>
        <taxon>Sar</taxon>
        <taxon>Stramenopiles</taxon>
        <taxon>Bigyra</taxon>
        <taxon>Opalozoa</taxon>
        <taxon>Opalinata</taxon>
        <taxon>Blastocystidae</taxon>
        <taxon>Blastocystis</taxon>
    </lineage>
</organism>
<feature type="domain" description="YjeF N-terminal" evidence="10">
    <location>
        <begin position="1"/>
        <end position="211"/>
    </location>
</feature>
<dbReference type="FunCoup" id="D8M907">
    <property type="interactions" value="19"/>
</dbReference>
<dbReference type="EC" id="5.1.99.6" evidence="3"/>
<dbReference type="AlphaFoldDB" id="D8M907"/>
<accession>D8M907</accession>
<keyword evidence="4" id="KW-0479">Metal-binding</keyword>
<evidence type="ECO:0000256" key="2">
    <source>
        <dbReference type="ARBA" id="ARBA00000909"/>
    </source>
</evidence>
<keyword evidence="12" id="KW-1185">Reference proteome</keyword>
<dbReference type="Pfam" id="PF03853">
    <property type="entry name" value="YjeF_N"/>
    <property type="match status" value="1"/>
</dbReference>
<dbReference type="NCBIfam" id="TIGR00197">
    <property type="entry name" value="yjeF_nterm"/>
    <property type="match status" value="1"/>
</dbReference>
<evidence type="ECO:0000256" key="7">
    <source>
        <dbReference type="ARBA" id="ARBA00022958"/>
    </source>
</evidence>
<evidence type="ECO:0000313" key="11">
    <source>
        <dbReference type="EMBL" id="CBK24546.2"/>
    </source>
</evidence>
<dbReference type="SUPFAM" id="SSF64153">
    <property type="entry name" value="YjeF N-terminal domain-like"/>
    <property type="match status" value="1"/>
</dbReference>
<name>D8M907_BLAHO</name>
<dbReference type="GO" id="GO:0052856">
    <property type="term" value="F:NAD(P)HX epimerase activity"/>
    <property type="evidence" value="ECO:0007669"/>
    <property type="project" value="UniProtKB-EC"/>
</dbReference>
<dbReference type="Gene3D" id="3.40.50.10260">
    <property type="entry name" value="YjeF N-terminal domain"/>
    <property type="match status" value="1"/>
</dbReference>
<dbReference type="OMA" id="RHLFHYG"/>
<dbReference type="GeneID" id="24921303"/>
<dbReference type="EMBL" id="FN668688">
    <property type="protein sequence ID" value="CBK24546.2"/>
    <property type="molecule type" value="Genomic_DNA"/>
</dbReference>
<evidence type="ECO:0000256" key="6">
    <source>
        <dbReference type="ARBA" id="ARBA00022857"/>
    </source>
</evidence>
<comment type="catalytic activity">
    <reaction evidence="2">
        <text>(6R)-NADPHX = (6S)-NADPHX</text>
        <dbReference type="Rhea" id="RHEA:32227"/>
        <dbReference type="ChEBI" id="CHEBI:64076"/>
        <dbReference type="ChEBI" id="CHEBI:64077"/>
        <dbReference type="EC" id="5.1.99.6"/>
    </reaction>
</comment>
<dbReference type="InParanoid" id="D8M907"/>
<dbReference type="InterPro" id="IPR004443">
    <property type="entry name" value="YjeF_N_dom"/>
</dbReference>
<keyword evidence="5" id="KW-0547">Nucleotide-binding</keyword>
<dbReference type="GO" id="GO:0000166">
    <property type="term" value="F:nucleotide binding"/>
    <property type="evidence" value="ECO:0007669"/>
    <property type="project" value="UniProtKB-KW"/>
</dbReference>
<keyword evidence="8" id="KW-0520">NAD</keyword>
<dbReference type="PROSITE" id="PS51385">
    <property type="entry name" value="YJEF_N"/>
    <property type="match status" value="1"/>
</dbReference>
<sequence>MGVYGFSIDQLMEMAGYSCACAIAKEYSLNEYKQIFIVCGPGNNGFPLKFALTFRGDGLVAARHLSHFGYCPTVYYPKKSSGTLFSNLLKQNESMDIPLADHCPTLEELKENYDLVVDAIFGFSFHGSPRPPFDSIISILNECGKPVVSVDIPSGWDVNDGDIHECAVHNPDMLISLTAPKLGSQKFSGRFHYLGGRFLPPKYAREHNIQIPSYPGCEQCVRLSSVC</sequence>
<dbReference type="PANTHER" id="PTHR13232">
    <property type="entry name" value="NAD(P)H-HYDRATE EPIMERASE"/>
    <property type="match status" value="1"/>
</dbReference>
<reference evidence="11" key="1">
    <citation type="submission" date="2010-02" db="EMBL/GenBank/DDBJ databases">
        <title>Sequencing and annotation of the Blastocystis hominis genome.</title>
        <authorList>
            <person name="Wincker P."/>
        </authorList>
    </citation>
    <scope>NUCLEOTIDE SEQUENCE</scope>
    <source>
        <strain evidence="11">Singapore isolate B</strain>
    </source>
</reference>
<evidence type="ECO:0000313" key="12">
    <source>
        <dbReference type="Proteomes" id="UP000008312"/>
    </source>
</evidence>
<dbReference type="InterPro" id="IPR032976">
    <property type="entry name" value="YJEFN_prot_NAXE-like"/>
</dbReference>
<dbReference type="Proteomes" id="UP000008312">
    <property type="component" value="Unassembled WGS sequence"/>
</dbReference>
<gene>
    <name evidence="11" type="ORF">GSBLH_T00004267001</name>
</gene>
<keyword evidence="6" id="KW-0521">NADP</keyword>
<evidence type="ECO:0000256" key="9">
    <source>
        <dbReference type="ARBA" id="ARBA00023235"/>
    </source>
</evidence>
<evidence type="ECO:0000256" key="8">
    <source>
        <dbReference type="ARBA" id="ARBA00023027"/>
    </source>
</evidence>
<evidence type="ECO:0000256" key="5">
    <source>
        <dbReference type="ARBA" id="ARBA00022741"/>
    </source>
</evidence>
<evidence type="ECO:0000256" key="4">
    <source>
        <dbReference type="ARBA" id="ARBA00022723"/>
    </source>
</evidence>
<protein>
    <recommendedName>
        <fullName evidence="3">NAD(P)H-hydrate epimerase</fullName>
        <ecNumber evidence="3">5.1.99.6</ecNumber>
    </recommendedName>
</protein>
<evidence type="ECO:0000259" key="10">
    <source>
        <dbReference type="PROSITE" id="PS51385"/>
    </source>
</evidence>
<evidence type="ECO:0000256" key="1">
    <source>
        <dbReference type="ARBA" id="ARBA00000013"/>
    </source>
</evidence>
<dbReference type="InterPro" id="IPR036652">
    <property type="entry name" value="YjeF_N_dom_sf"/>
</dbReference>
<dbReference type="GO" id="GO:0046872">
    <property type="term" value="F:metal ion binding"/>
    <property type="evidence" value="ECO:0007669"/>
    <property type="project" value="UniProtKB-KW"/>
</dbReference>
<comment type="catalytic activity">
    <reaction evidence="1">
        <text>(6R)-NADHX = (6S)-NADHX</text>
        <dbReference type="Rhea" id="RHEA:32215"/>
        <dbReference type="ChEBI" id="CHEBI:64074"/>
        <dbReference type="ChEBI" id="CHEBI:64075"/>
        <dbReference type="EC" id="5.1.99.6"/>
    </reaction>
</comment>
<evidence type="ECO:0000256" key="3">
    <source>
        <dbReference type="ARBA" id="ARBA00012228"/>
    </source>
</evidence>
<proteinExistence type="predicted"/>
<dbReference type="RefSeq" id="XP_012898594.1">
    <property type="nucleotide sequence ID" value="XM_013043140.1"/>
</dbReference>